<dbReference type="EMBL" id="HBDZ01000623">
    <property type="protein sequence ID" value="CAD8228399.1"/>
    <property type="molecule type" value="Transcribed_RNA"/>
</dbReference>
<accession>A0A7R9T8R0</accession>
<name>A0A7R9T8R0_9VIRI</name>
<sequence>MEHPKLAGAAEEAFAGSEIVGMTAWVLATRAGGEGEGGPAAALADAVRGRGQHNPLLWPEEEAQRLLRGTSVLPQLPARRAEVALAYERIATHESIDARALGLTYDAFAAAFCDVLASAVYLPSAECFALVPTVSTVMAHGDCGGGGANGGGVGSDRRRVAEGGGGSRGVLVDYDLESECVVVVAEREYAAGDEPRLPWGEGRNSADLALTFGELDAEGKARDDFLTFQFGMVQNDSLYTVKAGVLAELGYATDGQEFPVFEDRFPTQLLNYLRLSRVTDIGLLAKLSMETDNILSQINEYEILQLLMGDVRERLEEFENTDTVGEQQTLRDAELNGREELATLLRLGEKRVLQGTMTGVRTRLAPIRGVPTKGGGMQDPNADLAEMFESFEQLPKRIATGKIFDGLFED</sequence>
<protein>
    <recommendedName>
        <fullName evidence="1">Rubisco LSMT substrate-binding domain-containing protein</fullName>
    </recommendedName>
</protein>
<dbReference type="AlphaFoldDB" id="A0A7R9T8R0"/>
<gene>
    <name evidence="2" type="ORF">PCOL08062_LOCUS484</name>
</gene>
<dbReference type="InterPro" id="IPR015353">
    <property type="entry name" value="Rubisco_LSMT_subst-bd"/>
</dbReference>
<dbReference type="SUPFAM" id="SSF82199">
    <property type="entry name" value="SET domain"/>
    <property type="match status" value="1"/>
</dbReference>
<dbReference type="Gene3D" id="3.90.1420.10">
    <property type="entry name" value="Rubisco LSMT, substrate-binding domain"/>
    <property type="match status" value="1"/>
</dbReference>
<dbReference type="Pfam" id="PF09273">
    <property type="entry name" value="Rubis-subs-bind"/>
    <property type="match status" value="1"/>
</dbReference>
<evidence type="ECO:0000259" key="1">
    <source>
        <dbReference type="Pfam" id="PF09273"/>
    </source>
</evidence>
<evidence type="ECO:0000313" key="2">
    <source>
        <dbReference type="EMBL" id="CAD8228399.1"/>
    </source>
</evidence>
<organism evidence="2">
    <name type="scientific">Prasinoderma coloniale</name>
    <dbReference type="NCBI Taxonomy" id="156133"/>
    <lineage>
        <taxon>Eukaryota</taxon>
        <taxon>Viridiplantae</taxon>
        <taxon>Prasinodermophyta</taxon>
        <taxon>Prasinodermophyceae</taxon>
        <taxon>Prasinodermales</taxon>
        <taxon>Prasinodermaceae</taxon>
        <taxon>Prasinoderma</taxon>
    </lineage>
</organism>
<dbReference type="InterPro" id="IPR046341">
    <property type="entry name" value="SET_dom_sf"/>
</dbReference>
<reference evidence="2" key="1">
    <citation type="submission" date="2021-01" db="EMBL/GenBank/DDBJ databases">
        <authorList>
            <person name="Corre E."/>
            <person name="Pelletier E."/>
            <person name="Niang G."/>
            <person name="Scheremetjew M."/>
            <person name="Finn R."/>
            <person name="Kale V."/>
            <person name="Holt S."/>
            <person name="Cochrane G."/>
            <person name="Meng A."/>
            <person name="Brown T."/>
            <person name="Cohen L."/>
        </authorList>
    </citation>
    <scope>NUCLEOTIDE SEQUENCE</scope>
    <source>
        <strain evidence="2">CCMP1413</strain>
    </source>
</reference>
<proteinExistence type="predicted"/>
<dbReference type="Gene3D" id="3.90.1410.10">
    <property type="entry name" value="set domain protein methyltransferase, domain 1"/>
    <property type="match status" value="1"/>
</dbReference>
<dbReference type="SUPFAM" id="SSF81822">
    <property type="entry name" value="RuBisCo LSMT C-terminal, substrate-binding domain"/>
    <property type="match status" value="1"/>
</dbReference>
<dbReference type="InterPro" id="IPR036464">
    <property type="entry name" value="Rubisco_LSMT_subst-bd_sf"/>
</dbReference>
<feature type="domain" description="Rubisco LSMT substrate-binding" evidence="1">
    <location>
        <begin position="234"/>
        <end position="353"/>
    </location>
</feature>